<feature type="domain" description="DUF1570" evidence="2">
    <location>
        <begin position="151"/>
        <end position="275"/>
    </location>
</feature>
<protein>
    <recommendedName>
        <fullName evidence="2">DUF1570 domain-containing protein</fullName>
    </recommendedName>
</protein>
<dbReference type="RefSeq" id="WP_200761318.1">
    <property type="nucleotide sequence ID" value="NZ_CP036425.1"/>
</dbReference>
<keyword evidence="1" id="KW-0812">Transmembrane</keyword>
<keyword evidence="1" id="KW-0472">Membrane</keyword>
<evidence type="ECO:0000259" key="2">
    <source>
        <dbReference type="Pfam" id="PF07607"/>
    </source>
</evidence>
<evidence type="ECO:0000313" key="4">
    <source>
        <dbReference type="Proteomes" id="UP000317369"/>
    </source>
</evidence>
<reference evidence="3 4" key="1">
    <citation type="submission" date="2019-02" db="EMBL/GenBank/DDBJ databases">
        <title>Deep-cultivation of Planctomycetes and their phenomic and genomic characterization uncovers novel biology.</title>
        <authorList>
            <person name="Wiegand S."/>
            <person name="Jogler M."/>
            <person name="Boedeker C."/>
            <person name="Pinto D."/>
            <person name="Vollmers J."/>
            <person name="Rivas-Marin E."/>
            <person name="Kohn T."/>
            <person name="Peeters S.H."/>
            <person name="Heuer A."/>
            <person name="Rast P."/>
            <person name="Oberbeckmann S."/>
            <person name="Bunk B."/>
            <person name="Jeske O."/>
            <person name="Meyerdierks A."/>
            <person name="Storesund J.E."/>
            <person name="Kallscheuer N."/>
            <person name="Luecker S."/>
            <person name="Lage O.M."/>
            <person name="Pohl T."/>
            <person name="Merkel B.J."/>
            <person name="Hornburger P."/>
            <person name="Mueller R.-W."/>
            <person name="Bruemmer F."/>
            <person name="Labrenz M."/>
            <person name="Spormann A.M."/>
            <person name="Op den Camp H."/>
            <person name="Overmann J."/>
            <person name="Amann R."/>
            <person name="Jetten M.S.M."/>
            <person name="Mascher T."/>
            <person name="Medema M.H."/>
            <person name="Devos D.P."/>
            <person name="Kaster A.-K."/>
            <person name="Ovreas L."/>
            <person name="Rohde M."/>
            <person name="Galperin M.Y."/>
            <person name="Jogler C."/>
        </authorList>
    </citation>
    <scope>NUCLEOTIDE SEQUENCE [LARGE SCALE GENOMIC DNA]</scope>
    <source>
        <strain evidence="3 4">KS4</strain>
    </source>
</reference>
<evidence type="ECO:0000313" key="3">
    <source>
        <dbReference type="EMBL" id="QDU35064.1"/>
    </source>
</evidence>
<gene>
    <name evidence="3" type="ORF">KS4_31420</name>
</gene>
<dbReference type="AlphaFoldDB" id="A0A517YXV8"/>
<proteinExistence type="predicted"/>
<sequence length="479" mass="55781">MGKMICDDVIRWAAVSMLVLGVMFGVGGDLYGQRTGRRERQRSITKQNMTSWESEHYKVYTNLEREAVEKYVEHLDEVYEAYIEFFAGYDVRKSGRNNAYLFATRQDMLNFLKRQGIDARHAGAMFVPGWGVDGLVVTVEGWSESGTMGVLRHEAFHQAAHQFMGDRLPTWMNEGLAEYFDTSWFVEGRFVEGVVDMDRVRSMRDAVKRGAFIRLDDLFKMTNEKWAKNMRKRVGGRRARVSSKMQGGKHQYTQSWLVVHFFMQHEKQAVRDAFEKYLRVIGRGRTHRQAYASAFNGVKMRDLERYWVDYVMGLGFDDFGEMQLETLFLGEMVWELFKKHGQTGGGEGGAGGGLLWQGESVLKEEMRRLKFEMNVKMDRIGEKRFTTKDEDVWWYQGKDGEKYRYEFEIQEGGAGYQEVWISAKEMEPAVRFKVFAKGANHEGMRFEMLYDWDGFGDLAVVEEAEEIVEVAGRDERRRR</sequence>
<keyword evidence="4" id="KW-1185">Reference proteome</keyword>
<name>A0A517YXV8_9BACT</name>
<keyword evidence="1" id="KW-1133">Transmembrane helix</keyword>
<organism evidence="3 4">
    <name type="scientific">Poriferisphaera corsica</name>
    <dbReference type="NCBI Taxonomy" id="2528020"/>
    <lineage>
        <taxon>Bacteria</taxon>
        <taxon>Pseudomonadati</taxon>
        <taxon>Planctomycetota</taxon>
        <taxon>Phycisphaerae</taxon>
        <taxon>Phycisphaerales</taxon>
        <taxon>Phycisphaeraceae</taxon>
        <taxon>Poriferisphaera</taxon>
    </lineage>
</organism>
<dbReference type="InterPro" id="IPR011464">
    <property type="entry name" value="DUF1570"/>
</dbReference>
<dbReference type="EMBL" id="CP036425">
    <property type="protein sequence ID" value="QDU35064.1"/>
    <property type="molecule type" value="Genomic_DNA"/>
</dbReference>
<dbReference type="Pfam" id="PF07607">
    <property type="entry name" value="DUF1570"/>
    <property type="match status" value="1"/>
</dbReference>
<dbReference type="KEGG" id="pcor:KS4_31420"/>
<dbReference type="Proteomes" id="UP000317369">
    <property type="component" value="Chromosome"/>
</dbReference>
<accession>A0A517YXV8</accession>
<evidence type="ECO:0000256" key="1">
    <source>
        <dbReference type="SAM" id="Phobius"/>
    </source>
</evidence>
<feature type="transmembrane region" description="Helical" evidence="1">
    <location>
        <begin position="12"/>
        <end position="32"/>
    </location>
</feature>